<feature type="transmembrane region" description="Helical" evidence="5">
    <location>
        <begin position="180"/>
        <end position="200"/>
    </location>
</feature>
<keyword evidence="3 5" id="KW-1133">Transmembrane helix</keyword>
<evidence type="ECO:0000256" key="4">
    <source>
        <dbReference type="ARBA" id="ARBA00023136"/>
    </source>
</evidence>
<feature type="transmembrane region" description="Helical" evidence="5">
    <location>
        <begin position="148"/>
        <end position="168"/>
    </location>
</feature>
<evidence type="ECO:0000259" key="6">
    <source>
        <dbReference type="Pfam" id="PF04893"/>
    </source>
</evidence>
<protein>
    <recommendedName>
        <fullName evidence="6">Yip1 domain-containing protein</fullName>
    </recommendedName>
</protein>
<evidence type="ECO:0000256" key="1">
    <source>
        <dbReference type="ARBA" id="ARBA00004141"/>
    </source>
</evidence>
<gene>
    <name evidence="7" type="ORF">DQG23_21840</name>
</gene>
<name>A0A329MKD5_9BACL</name>
<dbReference type="Pfam" id="PF04893">
    <property type="entry name" value="Yip1"/>
    <property type="match status" value="1"/>
</dbReference>
<comment type="subcellular location">
    <subcellularLocation>
        <location evidence="1">Membrane</location>
        <topology evidence="1">Multi-pass membrane protein</topology>
    </subcellularLocation>
</comment>
<evidence type="ECO:0000313" key="8">
    <source>
        <dbReference type="Proteomes" id="UP000250369"/>
    </source>
</evidence>
<reference evidence="7 8" key="1">
    <citation type="journal article" date="2009" name="Int. J. Syst. Evol. Microbiol.">
        <title>Paenibacillus contaminans sp. nov., isolated from a contaminated laboratory plate.</title>
        <authorList>
            <person name="Chou J.H."/>
            <person name="Lee J.H."/>
            <person name="Lin M.C."/>
            <person name="Chang P.S."/>
            <person name="Arun A.B."/>
            <person name="Young C.C."/>
            <person name="Chen W.M."/>
        </authorList>
    </citation>
    <scope>NUCLEOTIDE SEQUENCE [LARGE SCALE GENOMIC DNA]</scope>
    <source>
        <strain evidence="7 8">CKOBP-6</strain>
    </source>
</reference>
<proteinExistence type="predicted"/>
<keyword evidence="8" id="KW-1185">Reference proteome</keyword>
<accession>A0A329MKD5</accession>
<feature type="transmembrane region" description="Helical" evidence="5">
    <location>
        <begin position="116"/>
        <end position="136"/>
    </location>
</feature>
<evidence type="ECO:0000256" key="5">
    <source>
        <dbReference type="SAM" id="Phobius"/>
    </source>
</evidence>
<feature type="domain" description="Yip1" evidence="6">
    <location>
        <begin position="27"/>
        <end position="196"/>
    </location>
</feature>
<evidence type="ECO:0000313" key="7">
    <source>
        <dbReference type="EMBL" id="RAV19183.1"/>
    </source>
</evidence>
<evidence type="ECO:0000256" key="3">
    <source>
        <dbReference type="ARBA" id="ARBA00022989"/>
    </source>
</evidence>
<dbReference type="EMBL" id="QMFB01000013">
    <property type="protein sequence ID" value="RAV19183.1"/>
    <property type="molecule type" value="Genomic_DNA"/>
</dbReference>
<dbReference type="InterPro" id="IPR006977">
    <property type="entry name" value="Yip1_dom"/>
</dbReference>
<dbReference type="Proteomes" id="UP000250369">
    <property type="component" value="Unassembled WGS sequence"/>
</dbReference>
<dbReference type="GO" id="GO:0016020">
    <property type="term" value="C:membrane"/>
    <property type="evidence" value="ECO:0007669"/>
    <property type="project" value="UniProtKB-SubCell"/>
</dbReference>
<dbReference type="AlphaFoldDB" id="A0A329MKD5"/>
<sequence length="221" mass="24768">MPDIACSAASGSKGGDSMGTQLLQALRILKHPVTGFWELRYENKAGIVTTLLMIFAAYFVTLGSELTTSYIFYPVENKFVDPFVIFIKIVVPFATWVVANYLVSSIMRGQGRLIDVLNGSAYALMPYILFTMPLAIVSNGLTLSEAAIYSFCRAVIYGWCAFLFFVSVREVHNYEMGETALNIFLSILFMLAIWILLVIFTGLTGQLFDFINQIWEEVSIR</sequence>
<comment type="caution">
    <text evidence="7">The sequence shown here is derived from an EMBL/GenBank/DDBJ whole genome shotgun (WGS) entry which is preliminary data.</text>
</comment>
<feature type="transmembrane region" description="Helical" evidence="5">
    <location>
        <begin position="45"/>
        <end position="63"/>
    </location>
</feature>
<keyword evidence="2 5" id="KW-0812">Transmembrane</keyword>
<keyword evidence="4 5" id="KW-0472">Membrane</keyword>
<organism evidence="7 8">
    <name type="scientific">Paenibacillus contaminans</name>
    <dbReference type="NCBI Taxonomy" id="450362"/>
    <lineage>
        <taxon>Bacteria</taxon>
        <taxon>Bacillati</taxon>
        <taxon>Bacillota</taxon>
        <taxon>Bacilli</taxon>
        <taxon>Bacillales</taxon>
        <taxon>Paenibacillaceae</taxon>
        <taxon>Paenibacillus</taxon>
    </lineage>
</organism>
<evidence type="ECO:0000256" key="2">
    <source>
        <dbReference type="ARBA" id="ARBA00022692"/>
    </source>
</evidence>
<feature type="transmembrane region" description="Helical" evidence="5">
    <location>
        <begin position="83"/>
        <end position="104"/>
    </location>
</feature>